<feature type="transmembrane region" description="Helical" evidence="2">
    <location>
        <begin position="369"/>
        <end position="389"/>
    </location>
</feature>
<evidence type="ECO:0000313" key="4">
    <source>
        <dbReference type="EMBL" id="KIN03044.1"/>
    </source>
</evidence>
<feature type="domain" description="CorA-like transporter" evidence="3">
    <location>
        <begin position="4"/>
        <end position="127"/>
    </location>
</feature>
<evidence type="ECO:0000313" key="5">
    <source>
        <dbReference type="Proteomes" id="UP000054321"/>
    </source>
</evidence>
<sequence>MPGRGLNIPELGRSGRELRICYSLKSVEPYQQKPEWPWSVRQAALYHSFDIETGKACWMVVKGSNLIRDRIQSATQGTSELSSFETTASSFASALATHLVLCDWCDEDWRWYLTFLEKRLQDLTRRALVVDVPQAPSIAEPDSYQRIEPQDSFSRTLSGITKRTLSVPRRLLTSGSKAKKMKFKHSFPQPLSLPEPSADDEQPRLPPVLPPGMGGPYSPSSANTDKIFAVSTLQAVQAIEEKANEVFLNLESNIKIVTSIRNHYDTIIKSQDCPLDIVSGSKAAYAHFQKRIDNILGDLEIQLTSAKVLLRLVQNRESLISGLLNLRNIGASKELAKKSQFSSKKMEAMTEAMHHIAVKTKQETVSMRVITLVTLFFLPGTFISTVMSTDIIQFQSPEESGKIFQLEALKLYLAITIPMMLIVFAAWAIVYRYVNRKQDLEEFGGRPSGWNV</sequence>
<dbReference type="Proteomes" id="UP000054321">
    <property type="component" value="Unassembled WGS sequence"/>
</dbReference>
<reference evidence="5" key="2">
    <citation type="submission" date="2015-01" db="EMBL/GenBank/DDBJ databases">
        <title>Evolutionary Origins and Diversification of the Mycorrhizal Mutualists.</title>
        <authorList>
            <consortium name="DOE Joint Genome Institute"/>
            <consortium name="Mycorrhizal Genomics Consortium"/>
            <person name="Kohler A."/>
            <person name="Kuo A."/>
            <person name="Nagy L.G."/>
            <person name="Floudas D."/>
            <person name="Copeland A."/>
            <person name="Barry K.W."/>
            <person name="Cichocki N."/>
            <person name="Veneault-Fourrey C."/>
            <person name="LaButti K."/>
            <person name="Lindquist E.A."/>
            <person name="Lipzen A."/>
            <person name="Lundell T."/>
            <person name="Morin E."/>
            <person name="Murat C."/>
            <person name="Riley R."/>
            <person name="Ohm R."/>
            <person name="Sun H."/>
            <person name="Tunlid A."/>
            <person name="Henrissat B."/>
            <person name="Grigoriev I.V."/>
            <person name="Hibbett D.S."/>
            <person name="Martin F."/>
        </authorList>
    </citation>
    <scope>NUCLEOTIDE SEQUENCE [LARGE SCALE GENOMIC DNA]</scope>
    <source>
        <strain evidence="5">Zn</strain>
    </source>
</reference>
<dbReference type="Pfam" id="PF26616">
    <property type="entry name" value="CorA-like"/>
    <property type="match status" value="1"/>
</dbReference>
<dbReference type="STRING" id="913774.A0A0C3CVL4"/>
<dbReference type="InParanoid" id="A0A0C3CVL4"/>
<dbReference type="Gene3D" id="1.20.58.340">
    <property type="entry name" value="Magnesium transport protein CorA, transmembrane region"/>
    <property type="match status" value="1"/>
</dbReference>
<evidence type="ECO:0000256" key="2">
    <source>
        <dbReference type="SAM" id="Phobius"/>
    </source>
</evidence>
<keyword evidence="5" id="KW-1185">Reference proteome</keyword>
<proteinExistence type="predicted"/>
<keyword evidence="2" id="KW-0812">Transmembrane</keyword>
<evidence type="ECO:0000256" key="1">
    <source>
        <dbReference type="SAM" id="MobiDB-lite"/>
    </source>
</evidence>
<protein>
    <recommendedName>
        <fullName evidence="3">CorA-like transporter domain-containing protein</fullName>
    </recommendedName>
</protein>
<dbReference type="AlphaFoldDB" id="A0A0C3CVL4"/>
<evidence type="ECO:0000259" key="3">
    <source>
        <dbReference type="Pfam" id="PF26616"/>
    </source>
</evidence>
<accession>A0A0C3CVL4</accession>
<name>A0A0C3CVL4_OIDMZ</name>
<reference evidence="4 5" key="1">
    <citation type="submission" date="2014-04" db="EMBL/GenBank/DDBJ databases">
        <authorList>
            <consortium name="DOE Joint Genome Institute"/>
            <person name="Kuo A."/>
            <person name="Martino E."/>
            <person name="Perotto S."/>
            <person name="Kohler A."/>
            <person name="Nagy L.G."/>
            <person name="Floudas D."/>
            <person name="Copeland A."/>
            <person name="Barry K.W."/>
            <person name="Cichocki N."/>
            <person name="Veneault-Fourrey C."/>
            <person name="LaButti K."/>
            <person name="Lindquist E.A."/>
            <person name="Lipzen A."/>
            <person name="Lundell T."/>
            <person name="Morin E."/>
            <person name="Murat C."/>
            <person name="Sun H."/>
            <person name="Tunlid A."/>
            <person name="Henrissat B."/>
            <person name="Grigoriev I.V."/>
            <person name="Hibbett D.S."/>
            <person name="Martin F."/>
            <person name="Nordberg H.P."/>
            <person name="Cantor M.N."/>
            <person name="Hua S.X."/>
        </authorList>
    </citation>
    <scope>NUCLEOTIDE SEQUENCE [LARGE SCALE GENOMIC DNA]</scope>
    <source>
        <strain evidence="4 5">Zn</strain>
    </source>
</reference>
<dbReference type="OrthoDB" id="5396681at2759"/>
<feature type="transmembrane region" description="Helical" evidence="2">
    <location>
        <begin position="409"/>
        <end position="430"/>
    </location>
</feature>
<keyword evidence="2" id="KW-0472">Membrane</keyword>
<gene>
    <name evidence="4" type="ORF">OIDMADRAFT_27510</name>
</gene>
<feature type="region of interest" description="Disordered" evidence="1">
    <location>
        <begin position="176"/>
        <end position="206"/>
    </location>
</feature>
<dbReference type="HOGENOM" id="CLU_025521_0_0_1"/>
<dbReference type="EMBL" id="KN832874">
    <property type="protein sequence ID" value="KIN03044.1"/>
    <property type="molecule type" value="Genomic_DNA"/>
</dbReference>
<organism evidence="4 5">
    <name type="scientific">Oidiodendron maius (strain Zn)</name>
    <dbReference type="NCBI Taxonomy" id="913774"/>
    <lineage>
        <taxon>Eukaryota</taxon>
        <taxon>Fungi</taxon>
        <taxon>Dikarya</taxon>
        <taxon>Ascomycota</taxon>
        <taxon>Pezizomycotina</taxon>
        <taxon>Leotiomycetes</taxon>
        <taxon>Leotiomycetes incertae sedis</taxon>
        <taxon>Myxotrichaceae</taxon>
        <taxon>Oidiodendron</taxon>
    </lineage>
</organism>
<dbReference type="InterPro" id="IPR058257">
    <property type="entry name" value="CorA-like_dom"/>
</dbReference>
<keyword evidence="2" id="KW-1133">Transmembrane helix</keyword>